<organism evidence="7 8">
    <name type="scientific">Mycoplasmopsis synoviae</name>
    <name type="common">Mycoplasma synoviae</name>
    <dbReference type="NCBI Taxonomy" id="2109"/>
    <lineage>
        <taxon>Bacteria</taxon>
        <taxon>Bacillati</taxon>
        <taxon>Mycoplasmatota</taxon>
        <taxon>Mycoplasmoidales</taxon>
        <taxon>Metamycoplasmataceae</taxon>
        <taxon>Mycoplasmopsis</taxon>
    </lineage>
</organism>
<feature type="domain" description="Topo IA-type catalytic" evidence="6">
    <location>
        <begin position="1"/>
        <end position="54"/>
    </location>
</feature>
<gene>
    <name evidence="7" type="primary">topA_2</name>
    <name evidence="7" type="ORF">NCTC10124_01159</name>
</gene>
<evidence type="ECO:0000256" key="5">
    <source>
        <dbReference type="ARBA" id="ARBA00032877"/>
    </source>
</evidence>
<dbReference type="InterPro" id="IPR013497">
    <property type="entry name" value="Topo_IA_cen"/>
</dbReference>
<dbReference type="GO" id="GO:0003677">
    <property type="term" value="F:DNA binding"/>
    <property type="evidence" value="ECO:0007669"/>
    <property type="project" value="InterPro"/>
</dbReference>
<dbReference type="Pfam" id="PF01131">
    <property type="entry name" value="Topoisom_bac"/>
    <property type="match status" value="1"/>
</dbReference>
<evidence type="ECO:0000313" key="7">
    <source>
        <dbReference type="EMBL" id="SYV93419.1"/>
    </source>
</evidence>
<evidence type="ECO:0000259" key="6">
    <source>
        <dbReference type="PROSITE" id="PS52039"/>
    </source>
</evidence>
<evidence type="ECO:0000256" key="4">
    <source>
        <dbReference type="ARBA" id="ARBA00032235"/>
    </source>
</evidence>
<reference evidence="8" key="1">
    <citation type="submission" date="2018-06" db="EMBL/GenBank/DDBJ databases">
        <authorList>
            <consortium name="Pathogen Informatics"/>
        </authorList>
    </citation>
    <scope>NUCLEOTIDE SEQUENCE [LARGE SCALE GENOMIC DNA]</scope>
    <source>
        <strain evidence="8">NCTC10124</strain>
    </source>
</reference>
<dbReference type="InterPro" id="IPR003601">
    <property type="entry name" value="Topo_IA_2"/>
</dbReference>
<accession>A0A3B0PA52</accession>
<sequence>MLDRIIGFRLSKLLQSKLQNAPSNASAGRVQSIALKLVIDREREILAFVPTKYW</sequence>
<name>A0A3B0PA52_MYCSY</name>
<evidence type="ECO:0000256" key="3">
    <source>
        <dbReference type="ARBA" id="ARBA00031985"/>
    </source>
</evidence>
<dbReference type="InterPro" id="IPR000380">
    <property type="entry name" value="Topo_IA"/>
</dbReference>
<dbReference type="AlphaFoldDB" id="A0A3B0PA52"/>
<proteinExistence type="predicted"/>
<evidence type="ECO:0000313" key="8">
    <source>
        <dbReference type="Proteomes" id="UP000259328"/>
    </source>
</evidence>
<dbReference type="PROSITE" id="PS52039">
    <property type="entry name" value="TOPO_IA_2"/>
    <property type="match status" value="1"/>
</dbReference>
<dbReference type="GO" id="GO:0006265">
    <property type="term" value="P:DNA topological change"/>
    <property type="evidence" value="ECO:0007669"/>
    <property type="project" value="InterPro"/>
</dbReference>
<evidence type="ECO:0000256" key="2">
    <source>
        <dbReference type="ARBA" id="ARBA00030003"/>
    </source>
</evidence>
<dbReference type="GO" id="GO:0003917">
    <property type="term" value="F:DNA topoisomerase type I (single strand cut, ATP-independent) activity"/>
    <property type="evidence" value="ECO:0007669"/>
    <property type="project" value="InterPro"/>
</dbReference>
<evidence type="ECO:0000256" key="1">
    <source>
        <dbReference type="ARBA" id="ARBA00023235"/>
    </source>
</evidence>
<dbReference type="SMART" id="SM00436">
    <property type="entry name" value="TOP1Bc"/>
    <property type="match status" value="1"/>
</dbReference>
<feature type="non-terminal residue" evidence="7">
    <location>
        <position position="54"/>
    </location>
</feature>
<keyword evidence="1 7" id="KW-0413">Isomerase</keyword>
<dbReference type="InterPro" id="IPR013824">
    <property type="entry name" value="Topo_IA_cen_sub1"/>
</dbReference>
<dbReference type="SUPFAM" id="SSF56712">
    <property type="entry name" value="Prokaryotic type I DNA topoisomerase"/>
    <property type="match status" value="1"/>
</dbReference>
<dbReference type="Gene3D" id="1.10.460.10">
    <property type="entry name" value="Topoisomerase I, domain 2"/>
    <property type="match status" value="1"/>
</dbReference>
<dbReference type="Proteomes" id="UP000259328">
    <property type="component" value="Chromosome"/>
</dbReference>
<dbReference type="PANTHER" id="PTHR42785:SF1">
    <property type="entry name" value="DNA TOPOISOMERASE"/>
    <property type="match status" value="1"/>
</dbReference>
<protein>
    <recommendedName>
        <fullName evidence="5">Omega-protein</fullName>
    </recommendedName>
    <alternativeName>
        <fullName evidence="4">Relaxing enzyme</fullName>
    </alternativeName>
    <alternativeName>
        <fullName evidence="2">Swivelase</fullName>
    </alternativeName>
    <alternativeName>
        <fullName evidence="3">Untwisting enzyme</fullName>
    </alternativeName>
</protein>
<dbReference type="EMBL" id="LS991953">
    <property type="protein sequence ID" value="SYV93419.1"/>
    <property type="molecule type" value="Genomic_DNA"/>
</dbReference>
<dbReference type="InterPro" id="IPR023405">
    <property type="entry name" value="Topo_IA_core_domain"/>
</dbReference>
<dbReference type="PANTHER" id="PTHR42785">
    <property type="entry name" value="DNA TOPOISOMERASE, TYPE IA, CORE"/>
    <property type="match status" value="1"/>
</dbReference>